<dbReference type="Proteomes" id="UP000240760">
    <property type="component" value="Unassembled WGS sequence"/>
</dbReference>
<gene>
    <name evidence="1" type="ORF">M440DRAFT_240870</name>
</gene>
<dbReference type="EMBL" id="KZ679128">
    <property type="protein sequence ID" value="PTB79560.1"/>
    <property type="molecule type" value="Genomic_DNA"/>
</dbReference>
<evidence type="ECO:0000313" key="2">
    <source>
        <dbReference type="Proteomes" id="UP000240760"/>
    </source>
</evidence>
<reference evidence="1 2" key="1">
    <citation type="submission" date="2016-07" db="EMBL/GenBank/DDBJ databases">
        <title>Multiple horizontal gene transfer events from other fungi enriched the ability of initially mycotrophic Trichoderma (Ascomycota) to feed on dead plant biomass.</title>
        <authorList>
            <consortium name="DOE Joint Genome Institute"/>
            <person name="Aerts A."/>
            <person name="Atanasova L."/>
            <person name="Chenthamara K."/>
            <person name="Zhang J."/>
            <person name="Grujic M."/>
            <person name="Henrissat B."/>
            <person name="Kuo A."/>
            <person name="Salamov A."/>
            <person name="Lipzen A."/>
            <person name="Labutti K."/>
            <person name="Barry K."/>
            <person name="Miao Y."/>
            <person name="Rahimi M.J."/>
            <person name="Shen Q."/>
            <person name="Grigoriev I.V."/>
            <person name="Kubicek C.P."/>
            <person name="Druzhinina I.S."/>
        </authorList>
    </citation>
    <scope>NUCLEOTIDE SEQUENCE [LARGE SCALE GENOMIC DNA]</scope>
    <source>
        <strain evidence="1 2">ATCC 18648</strain>
    </source>
</reference>
<protein>
    <submittedName>
        <fullName evidence="1">Uncharacterized protein</fullName>
    </submittedName>
</protein>
<name>A0A2T4CDD0_TRILO</name>
<organism evidence="1 2">
    <name type="scientific">Trichoderma longibrachiatum ATCC 18648</name>
    <dbReference type="NCBI Taxonomy" id="983965"/>
    <lineage>
        <taxon>Eukaryota</taxon>
        <taxon>Fungi</taxon>
        <taxon>Dikarya</taxon>
        <taxon>Ascomycota</taxon>
        <taxon>Pezizomycotina</taxon>
        <taxon>Sordariomycetes</taxon>
        <taxon>Hypocreomycetidae</taxon>
        <taxon>Hypocreales</taxon>
        <taxon>Hypocreaceae</taxon>
        <taxon>Trichoderma</taxon>
    </lineage>
</organism>
<proteinExistence type="predicted"/>
<accession>A0A2T4CDD0</accession>
<keyword evidence="2" id="KW-1185">Reference proteome</keyword>
<sequence>MMPCEMQARRVFFLLGGLNLRHGNVFDCCTSCRESEVDSYAAQVDFRIWASCLHFDGDKGSFFQSIPRVQRLVDLQTMFAAFISS</sequence>
<dbReference type="AlphaFoldDB" id="A0A2T4CDD0"/>
<evidence type="ECO:0000313" key="1">
    <source>
        <dbReference type="EMBL" id="PTB79560.1"/>
    </source>
</evidence>